<dbReference type="EMBL" id="JAKWBI020000016">
    <property type="protein sequence ID" value="KAJ2906262.1"/>
    <property type="molecule type" value="Genomic_DNA"/>
</dbReference>
<sequence>MSIRHGRLDRSSSPADEVGHQASVLTIHFSTSLNHRVGPASSGHGSRTLIDIWCAKEMVELINMRSLAKGLAHKSHHPSSRLKSPKMMILTDLHADAIPIQVLGLTTGHLYRVSLSGALFCPIWMLVGQREGYGTEQQLTCRHRIVGGPIFASTRGGGGISRHQHATEDKDCAINAGSSGQIMPVLLKDTSMLLSNSKCPRSGGVVNRWQQMAMENKERIFSYFVPSLPMISANTPTLLA</sequence>
<comment type="caution">
    <text evidence="1">The sequence shown here is derived from an EMBL/GenBank/DDBJ whole genome shotgun (WGS) entry which is preliminary data.</text>
</comment>
<proteinExistence type="predicted"/>
<protein>
    <submittedName>
        <fullName evidence="1">Uncharacterized protein</fullName>
    </submittedName>
</protein>
<accession>A0AAD5WUT6</accession>
<evidence type="ECO:0000313" key="2">
    <source>
        <dbReference type="Proteomes" id="UP001201980"/>
    </source>
</evidence>
<keyword evidence="2" id="KW-1185">Reference proteome</keyword>
<dbReference type="AlphaFoldDB" id="A0AAD5WUT6"/>
<organism evidence="1 2">
    <name type="scientific">Zalerion maritima</name>
    <dbReference type="NCBI Taxonomy" id="339359"/>
    <lineage>
        <taxon>Eukaryota</taxon>
        <taxon>Fungi</taxon>
        <taxon>Dikarya</taxon>
        <taxon>Ascomycota</taxon>
        <taxon>Pezizomycotina</taxon>
        <taxon>Sordariomycetes</taxon>
        <taxon>Lulworthiomycetidae</taxon>
        <taxon>Lulworthiales</taxon>
        <taxon>Lulworthiaceae</taxon>
        <taxon>Zalerion</taxon>
    </lineage>
</organism>
<reference evidence="1" key="1">
    <citation type="submission" date="2022-07" db="EMBL/GenBank/DDBJ databases">
        <title>Draft genome sequence of Zalerion maritima ATCC 34329, a (micro)plastics degrading marine fungus.</title>
        <authorList>
            <person name="Paco A."/>
            <person name="Goncalves M.F.M."/>
            <person name="Rocha-Santos T.A.P."/>
            <person name="Alves A."/>
        </authorList>
    </citation>
    <scope>NUCLEOTIDE SEQUENCE</scope>
    <source>
        <strain evidence="1">ATCC 34329</strain>
    </source>
</reference>
<dbReference type="Proteomes" id="UP001201980">
    <property type="component" value="Unassembled WGS sequence"/>
</dbReference>
<gene>
    <name evidence="1" type="ORF">MKZ38_002341</name>
</gene>
<name>A0AAD5WUT6_9PEZI</name>
<evidence type="ECO:0000313" key="1">
    <source>
        <dbReference type="EMBL" id="KAJ2906262.1"/>
    </source>
</evidence>